<evidence type="ECO:0000256" key="1">
    <source>
        <dbReference type="SAM" id="MobiDB-lite"/>
    </source>
</evidence>
<reference evidence="2 3" key="1">
    <citation type="journal article" date="2018" name="Evol. Lett.">
        <title>Horizontal gene cluster transfer increased hallucinogenic mushroom diversity.</title>
        <authorList>
            <person name="Reynolds H.T."/>
            <person name="Vijayakumar V."/>
            <person name="Gluck-Thaler E."/>
            <person name="Korotkin H.B."/>
            <person name="Matheny P.B."/>
            <person name="Slot J.C."/>
        </authorList>
    </citation>
    <scope>NUCLEOTIDE SEQUENCE [LARGE SCALE GENOMIC DNA]</scope>
    <source>
        <strain evidence="2 3">2631</strain>
    </source>
</reference>
<dbReference type="Proteomes" id="UP000283269">
    <property type="component" value="Unassembled WGS sequence"/>
</dbReference>
<keyword evidence="3" id="KW-1185">Reference proteome</keyword>
<evidence type="ECO:0000313" key="2">
    <source>
        <dbReference type="EMBL" id="PPQ91567.1"/>
    </source>
</evidence>
<dbReference type="AlphaFoldDB" id="A0A409XLF4"/>
<dbReference type="EMBL" id="NHYD01001308">
    <property type="protein sequence ID" value="PPQ91567.1"/>
    <property type="molecule type" value="Genomic_DNA"/>
</dbReference>
<gene>
    <name evidence="2" type="ORF">CVT25_008603</name>
</gene>
<accession>A0A409XLF4</accession>
<feature type="compositionally biased region" description="Basic and acidic residues" evidence="1">
    <location>
        <begin position="44"/>
        <end position="57"/>
    </location>
</feature>
<protein>
    <submittedName>
        <fullName evidence="2">Uncharacterized protein</fullName>
    </submittedName>
</protein>
<feature type="compositionally biased region" description="Low complexity" evidence="1">
    <location>
        <begin position="18"/>
        <end position="33"/>
    </location>
</feature>
<feature type="region of interest" description="Disordered" evidence="1">
    <location>
        <begin position="1"/>
        <end position="76"/>
    </location>
</feature>
<name>A0A409XLF4_PSICY</name>
<dbReference type="InParanoid" id="A0A409XLF4"/>
<proteinExistence type="predicted"/>
<feature type="compositionally biased region" description="Low complexity" evidence="1">
    <location>
        <begin position="62"/>
        <end position="76"/>
    </location>
</feature>
<evidence type="ECO:0000313" key="3">
    <source>
        <dbReference type="Proteomes" id="UP000283269"/>
    </source>
</evidence>
<sequence>MFLPILDPKLTGHRKIRPSSSVPPGTSTTSSAGAAGGRGSGVNARDKRMSYSEKDQEYQDEASTAPLPLTSTTAPTHHTLPPNFPNTFLPLLSALRLIHKHVLHPLTMLLLSIHAFLTVPLYIALLSPIVALTPLQYALEHNSALRPANGVVETCGKRVVPVTLVVLGGIFGGAEEGKDADNKDGEKKRDRNGNMLCVTDLLHIGTHLNTKQTRSGQGDEPGRNPGETKTVLLMISARMLLMLLTTLATKSNWHAIFEECFFFFFFSVLHVVRCESGVYAPLTLSFLFHFFWCSITRLSSSFDRHVFIGL</sequence>
<dbReference type="OrthoDB" id="2499604at2759"/>
<dbReference type="STRING" id="93625.A0A409XLF4"/>
<organism evidence="2 3">
    <name type="scientific">Psilocybe cyanescens</name>
    <dbReference type="NCBI Taxonomy" id="93625"/>
    <lineage>
        <taxon>Eukaryota</taxon>
        <taxon>Fungi</taxon>
        <taxon>Dikarya</taxon>
        <taxon>Basidiomycota</taxon>
        <taxon>Agaricomycotina</taxon>
        <taxon>Agaricomycetes</taxon>
        <taxon>Agaricomycetidae</taxon>
        <taxon>Agaricales</taxon>
        <taxon>Agaricineae</taxon>
        <taxon>Strophariaceae</taxon>
        <taxon>Psilocybe</taxon>
    </lineage>
</organism>
<comment type="caution">
    <text evidence="2">The sequence shown here is derived from an EMBL/GenBank/DDBJ whole genome shotgun (WGS) entry which is preliminary data.</text>
</comment>